<evidence type="ECO:0000313" key="1">
    <source>
        <dbReference type="EMBL" id="KAF9644562.1"/>
    </source>
</evidence>
<proteinExistence type="predicted"/>
<evidence type="ECO:0000313" key="2">
    <source>
        <dbReference type="Proteomes" id="UP000886501"/>
    </source>
</evidence>
<organism evidence="1 2">
    <name type="scientific">Thelephora ganbajun</name>
    <name type="common">Ganba fungus</name>
    <dbReference type="NCBI Taxonomy" id="370292"/>
    <lineage>
        <taxon>Eukaryota</taxon>
        <taxon>Fungi</taxon>
        <taxon>Dikarya</taxon>
        <taxon>Basidiomycota</taxon>
        <taxon>Agaricomycotina</taxon>
        <taxon>Agaricomycetes</taxon>
        <taxon>Thelephorales</taxon>
        <taxon>Thelephoraceae</taxon>
        <taxon>Thelephora</taxon>
    </lineage>
</organism>
<name>A0ACB6Z4S2_THEGA</name>
<accession>A0ACB6Z4S2</accession>
<sequence>MIPEDIDKSPQILAGPERREVTGSPEWAPDSEWLRGWTRAQREWTLYTSELGPYLYAGTN</sequence>
<reference evidence="1" key="2">
    <citation type="journal article" date="2020" name="Nat. Commun.">
        <title>Large-scale genome sequencing of mycorrhizal fungi provides insights into the early evolution of symbiotic traits.</title>
        <authorList>
            <person name="Miyauchi S."/>
            <person name="Kiss E."/>
            <person name="Kuo A."/>
            <person name="Drula E."/>
            <person name="Kohler A."/>
            <person name="Sanchez-Garcia M."/>
            <person name="Morin E."/>
            <person name="Andreopoulos B."/>
            <person name="Barry K.W."/>
            <person name="Bonito G."/>
            <person name="Buee M."/>
            <person name="Carver A."/>
            <person name="Chen C."/>
            <person name="Cichocki N."/>
            <person name="Clum A."/>
            <person name="Culley D."/>
            <person name="Crous P.W."/>
            <person name="Fauchery L."/>
            <person name="Girlanda M."/>
            <person name="Hayes R.D."/>
            <person name="Keri Z."/>
            <person name="LaButti K."/>
            <person name="Lipzen A."/>
            <person name="Lombard V."/>
            <person name="Magnuson J."/>
            <person name="Maillard F."/>
            <person name="Murat C."/>
            <person name="Nolan M."/>
            <person name="Ohm R.A."/>
            <person name="Pangilinan J."/>
            <person name="Pereira M.F."/>
            <person name="Perotto S."/>
            <person name="Peter M."/>
            <person name="Pfister S."/>
            <person name="Riley R."/>
            <person name="Sitrit Y."/>
            <person name="Stielow J.B."/>
            <person name="Szollosi G."/>
            <person name="Zifcakova L."/>
            <person name="Stursova M."/>
            <person name="Spatafora J.W."/>
            <person name="Tedersoo L."/>
            <person name="Vaario L.M."/>
            <person name="Yamada A."/>
            <person name="Yan M."/>
            <person name="Wang P."/>
            <person name="Xu J."/>
            <person name="Bruns T."/>
            <person name="Baldrian P."/>
            <person name="Vilgalys R."/>
            <person name="Dunand C."/>
            <person name="Henrissat B."/>
            <person name="Grigoriev I.V."/>
            <person name="Hibbett D."/>
            <person name="Nagy L.G."/>
            <person name="Martin F.M."/>
        </authorList>
    </citation>
    <scope>NUCLEOTIDE SEQUENCE</scope>
    <source>
        <strain evidence="1">P2</strain>
    </source>
</reference>
<dbReference type="Proteomes" id="UP000886501">
    <property type="component" value="Unassembled WGS sequence"/>
</dbReference>
<keyword evidence="2" id="KW-1185">Reference proteome</keyword>
<reference evidence="1" key="1">
    <citation type="submission" date="2019-10" db="EMBL/GenBank/DDBJ databases">
        <authorList>
            <consortium name="DOE Joint Genome Institute"/>
            <person name="Kuo A."/>
            <person name="Miyauchi S."/>
            <person name="Kiss E."/>
            <person name="Drula E."/>
            <person name="Kohler A."/>
            <person name="Sanchez-Garcia M."/>
            <person name="Andreopoulos B."/>
            <person name="Barry K.W."/>
            <person name="Bonito G."/>
            <person name="Buee M."/>
            <person name="Carver A."/>
            <person name="Chen C."/>
            <person name="Cichocki N."/>
            <person name="Clum A."/>
            <person name="Culley D."/>
            <person name="Crous P.W."/>
            <person name="Fauchery L."/>
            <person name="Girlanda M."/>
            <person name="Hayes R."/>
            <person name="Keri Z."/>
            <person name="Labutti K."/>
            <person name="Lipzen A."/>
            <person name="Lombard V."/>
            <person name="Magnuson J."/>
            <person name="Maillard F."/>
            <person name="Morin E."/>
            <person name="Murat C."/>
            <person name="Nolan M."/>
            <person name="Ohm R."/>
            <person name="Pangilinan J."/>
            <person name="Pereira M."/>
            <person name="Perotto S."/>
            <person name="Peter M."/>
            <person name="Riley R."/>
            <person name="Sitrit Y."/>
            <person name="Stielow B."/>
            <person name="Szollosi G."/>
            <person name="Zifcakova L."/>
            <person name="Stursova M."/>
            <person name="Spatafora J.W."/>
            <person name="Tedersoo L."/>
            <person name="Vaario L.-M."/>
            <person name="Yamada A."/>
            <person name="Yan M."/>
            <person name="Wang P."/>
            <person name="Xu J."/>
            <person name="Bruns T."/>
            <person name="Baldrian P."/>
            <person name="Vilgalys R."/>
            <person name="Henrissat B."/>
            <person name="Grigoriev I.V."/>
            <person name="Hibbett D."/>
            <person name="Nagy L.G."/>
            <person name="Martin F.M."/>
        </authorList>
    </citation>
    <scope>NUCLEOTIDE SEQUENCE</scope>
    <source>
        <strain evidence="1">P2</strain>
    </source>
</reference>
<comment type="caution">
    <text evidence="1">The sequence shown here is derived from an EMBL/GenBank/DDBJ whole genome shotgun (WGS) entry which is preliminary data.</text>
</comment>
<protein>
    <submittedName>
        <fullName evidence="1">Uncharacterized protein</fullName>
    </submittedName>
</protein>
<dbReference type="EMBL" id="MU118132">
    <property type="protein sequence ID" value="KAF9644562.1"/>
    <property type="molecule type" value="Genomic_DNA"/>
</dbReference>
<gene>
    <name evidence="1" type="ORF">BDM02DRAFT_3121718</name>
</gene>